<dbReference type="AlphaFoldDB" id="A0A0E9QTM9"/>
<keyword evidence="1" id="KW-0472">Membrane</keyword>
<feature type="transmembrane region" description="Helical" evidence="1">
    <location>
        <begin position="12"/>
        <end position="41"/>
    </location>
</feature>
<accession>A0A0E9QTM9</accession>
<organism evidence="2">
    <name type="scientific">Anguilla anguilla</name>
    <name type="common">European freshwater eel</name>
    <name type="synonym">Muraena anguilla</name>
    <dbReference type="NCBI Taxonomy" id="7936"/>
    <lineage>
        <taxon>Eukaryota</taxon>
        <taxon>Metazoa</taxon>
        <taxon>Chordata</taxon>
        <taxon>Craniata</taxon>
        <taxon>Vertebrata</taxon>
        <taxon>Euteleostomi</taxon>
        <taxon>Actinopterygii</taxon>
        <taxon>Neopterygii</taxon>
        <taxon>Teleostei</taxon>
        <taxon>Anguilliformes</taxon>
        <taxon>Anguillidae</taxon>
        <taxon>Anguilla</taxon>
    </lineage>
</organism>
<evidence type="ECO:0000313" key="2">
    <source>
        <dbReference type="EMBL" id="JAH19635.1"/>
    </source>
</evidence>
<reference evidence="2" key="2">
    <citation type="journal article" date="2015" name="Fish Shellfish Immunol.">
        <title>Early steps in the European eel (Anguilla anguilla)-Vibrio vulnificus interaction in the gills: Role of the RtxA13 toxin.</title>
        <authorList>
            <person name="Callol A."/>
            <person name="Pajuelo D."/>
            <person name="Ebbesson L."/>
            <person name="Teles M."/>
            <person name="MacKenzie S."/>
            <person name="Amaro C."/>
        </authorList>
    </citation>
    <scope>NUCLEOTIDE SEQUENCE</scope>
</reference>
<name>A0A0E9QTM9_ANGAN</name>
<keyword evidence="1" id="KW-1133">Transmembrane helix</keyword>
<reference evidence="2" key="1">
    <citation type="submission" date="2014-11" db="EMBL/GenBank/DDBJ databases">
        <authorList>
            <person name="Amaro Gonzalez C."/>
        </authorList>
    </citation>
    <scope>NUCLEOTIDE SEQUENCE</scope>
</reference>
<proteinExistence type="predicted"/>
<sequence>MFLGKLPFDNHYACCFIVSLLLYDSFEIAVHLLFLVSGAFFPLN</sequence>
<evidence type="ECO:0000256" key="1">
    <source>
        <dbReference type="SAM" id="Phobius"/>
    </source>
</evidence>
<keyword evidence="1" id="KW-0812">Transmembrane</keyword>
<protein>
    <submittedName>
        <fullName evidence="2">Uncharacterized protein</fullName>
    </submittedName>
</protein>
<dbReference type="EMBL" id="GBXM01088942">
    <property type="protein sequence ID" value="JAH19635.1"/>
    <property type="molecule type" value="Transcribed_RNA"/>
</dbReference>